<evidence type="ECO:0000313" key="2">
    <source>
        <dbReference type="EMBL" id="EDY18919.1"/>
    </source>
</evidence>
<dbReference type="Gene3D" id="3.40.50.1820">
    <property type="entry name" value="alpha/beta hydrolase"/>
    <property type="match status" value="1"/>
</dbReference>
<dbReference type="RefSeq" id="WP_006980902.1">
    <property type="nucleotide sequence ID" value="NZ_ABVL01000010.1"/>
</dbReference>
<feature type="signal peptide" evidence="1">
    <location>
        <begin position="1"/>
        <end position="20"/>
    </location>
</feature>
<organism evidence="2 3">
    <name type="scientific">Chthoniobacter flavus Ellin428</name>
    <dbReference type="NCBI Taxonomy" id="497964"/>
    <lineage>
        <taxon>Bacteria</taxon>
        <taxon>Pseudomonadati</taxon>
        <taxon>Verrucomicrobiota</taxon>
        <taxon>Spartobacteria</taxon>
        <taxon>Chthoniobacterales</taxon>
        <taxon>Chthoniobacteraceae</taxon>
        <taxon>Chthoniobacter</taxon>
    </lineage>
</organism>
<feature type="chain" id="PRO_5002800484" evidence="1">
    <location>
        <begin position="21"/>
        <end position="368"/>
    </location>
</feature>
<dbReference type="SUPFAM" id="SSF53474">
    <property type="entry name" value="alpha/beta-Hydrolases"/>
    <property type="match status" value="1"/>
</dbReference>
<proteinExistence type="predicted"/>
<dbReference type="InParanoid" id="B4D3T9"/>
<dbReference type="InterPro" id="IPR025890">
    <property type="entry name" value="Abhydrolase_bac"/>
</dbReference>
<dbReference type="PANTHER" id="PTHR47381">
    <property type="entry name" value="ALPHA/BETA-HYDROLASES SUPERFAMILY PROTEIN"/>
    <property type="match status" value="1"/>
</dbReference>
<dbReference type="AlphaFoldDB" id="B4D3T9"/>
<dbReference type="EMBL" id="ABVL01000010">
    <property type="protein sequence ID" value="EDY18919.1"/>
    <property type="molecule type" value="Genomic_DNA"/>
</dbReference>
<comment type="caution">
    <text evidence="2">The sequence shown here is derived from an EMBL/GenBank/DDBJ whole genome shotgun (WGS) entry which is preliminary data.</text>
</comment>
<dbReference type="PANTHER" id="PTHR47381:SF3">
    <property type="entry name" value="ALPHA_BETA-HYDROLASES SUPERFAMILY PROTEIN"/>
    <property type="match status" value="1"/>
</dbReference>
<reference evidence="2 3" key="1">
    <citation type="journal article" date="2011" name="J. Bacteriol.">
        <title>Genome sequence of Chthoniobacter flavus Ellin428, an aerobic heterotrophic soil bacterium.</title>
        <authorList>
            <person name="Kant R."/>
            <person name="van Passel M.W."/>
            <person name="Palva A."/>
            <person name="Lucas S."/>
            <person name="Lapidus A."/>
            <person name="Glavina Del Rio T."/>
            <person name="Dalin E."/>
            <person name="Tice H."/>
            <person name="Bruce D."/>
            <person name="Goodwin L."/>
            <person name="Pitluck S."/>
            <person name="Larimer F.W."/>
            <person name="Land M.L."/>
            <person name="Hauser L."/>
            <person name="Sangwan P."/>
            <person name="de Vos W.M."/>
            <person name="Janssen P.H."/>
            <person name="Smidt H."/>
        </authorList>
    </citation>
    <scope>NUCLEOTIDE SEQUENCE [LARGE SCALE GENOMIC DNA]</scope>
    <source>
        <strain evidence="2 3">Ellin428</strain>
    </source>
</reference>
<sequence precursor="true">MQTKLLIAALCTLGTLAARADDALAAVPTTNDEILRATAAAPLAMQFHGSTPADLSAWQQSFAAKLNELVGPSTPPKQWTIKTLSTREFPDYTREELLLEAADTQSLPLYVLRPKRAGQTRFPILLCLHGHGDFGNDSVAGVDDTPERQKAIRQSNYDYGRQMVHEGYLAVVPCFNPFGRRCDPALRASKTDACGVEFIRLQFLGRTLIGENLRDAKWALDYACARDDARPDRIGCIGLSYGGRMTMLVTALDPRVRVAVISGALNLFQERIEESAYACGAQVIPGLLKYGDTPEIGSLIAPRPAIWEVGRRDPLIPPAWAEKAAERLQRAYNAAGMPANLQIHHHDGGHVWVGDTAVPLLAKLLKGE</sequence>
<dbReference type="eggNOG" id="COG1506">
    <property type="taxonomic scope" value="Bacteria"/>
</dbReference>
<evidence type="ECO:0000313" key="3">
    <source>
        <dbReference type="Proteomes" id="UP000005824"/>
    </source>
</evidence>
<accession>B4D3T9</accession>
<dbReference type="InterPro" id="IPR029058">
    <property type="entry name" value="AB_hydrolase_fold"/>
</dbReference>
<protein>
    <submittedName>
        <fullName evidence="2">Uncharacterized protein</fullName>
    </submittedName>
</protein>
<gene>
    <name evidence="2" type="ORF">CfE428DRAFT_3577</name>
</gene>
<keyword evidence="1" id="KW-0732">Signal</keyword>
<evidence type="ECO:0000256" key="1">
    <source>
        <dbReference type="SAM" id="SignalP"/>
    </source>
</evidence>
<name>B4D3T9_9BACT</name>
<dbReference type="Proteomes" id="UP000005824">
    <property type="component" value="Unassembled WGS sequence"/>
</dbReference>
<dbReference type="Pfam" id="PF12715">
    <property type="entry name" value="Abhydrolase_7"/>
    <property type="match status" value="1"/>
</dbReference>
<dbReference type="ESTHER" id="9bact-b4d3t9">
    <property type="family name" value="Abhydrolase_7"/>
</dbReference>
<dbReference type="STRING" id="497964.CfE428DRAFT_3577"/>
<keyword evidence="3" id="KW-1185">Reference proteome</keyword>